<keyword evidence="2" id="KW-1185">Reference proteome</keyword>
<dbReference type="AlphaFoldDB" id="A0AAV6Y4X9"/>
<proteinExistence type="predicted"/>
<name>A0AAV6Y4X9_9LAMI</name>
<accession>A0AAV6Y4X9</accession>
<dbReference type="Proteomes" id="UP000826271">
    <property type="component" value="Unassembled WGS sequence"/>
</dbReference>
<comment type="caution">
    <text evidence="1">The sequence shown here is derived from an EMBL/GenBank/DDBJ whole genome shotgun (WGS) entry which is preliminary data.</text>
</comment>
<evidence type="ECO:0000313" key="1">
    <source>
        <dbReference type="EMBL" id="KAG8386515.1"/>
    </source>
</evidence>
<dbReference type="SUPFAM" id="SSF51735">
    <property type="entry name" value="NAD(P)-binding Rossmann-fold domains"/>
    <property type="match status" value="1"/>
</dbReference>
<dbReference type="InterPro" id="IPR036291">
    <property type="entry name" value="NAD(P)-bd_dom_sf"/>
</dbReference>
<sequence>MESTTMHPQLKQTRPSLFSELKVPTADDYRSSAAASSLQAARDLRFEAFQRGCIENQIREHAREVRSSLPCGDSDASILFCEYTLIQLQVEVVEPAIRGTLNVLKACSEAQVKRVVLVSSVAMIAMKPGPRTKLWTGRVGQTRNIARRIM</sequence>
<gene>
    <name evidence="1" type="ORF">BUALT_Bualt03G0156500</name>
</gene>
<evidence type="ECO:0008006" key="3">
    <source>
        <dbReference type="Google" id="ProtNLM"/>
    </source>
</evidence>
<dbReference type="EMBL" id="WHWC01000003">
    <property type="protein sequence ID" value="KAG8386515.1"/>
    <property type="molecule type" value="Genomic_DNA"/>
</dbReference>
<dbReference type="Gene3D" id="3.40.50.720">
    <property type="entry name" value="NAD(P)-binding Rossmann-like Domain"/>
    <property type="match status" value="1"/>
</dbReference>
<reference evidence="1" key="1">
    <citation type="submission" date="2019-10" db="EMBL/GenBank/DDBJ databases">
        <authorList>
            <person name="Zhang R."/>
            <person name="Pan Y."/>
            <person name="Wang J."/>
            <person name="Ma R."/>
            <person name="Yu S."/>
        </authorList>
    </citation>
    <scope>NUCLEOTIDE SEQUENCE</scope>
    <source>
        <strain evidence="1">LA-IB0</strain>
        <tissue evidence="1">Leaf</tissue>
    </source>
</reference>
<evidence type="ECO:0000313" key="2">
    <source>
        <dbReference type="Proteomes" id="UP000826271"/>
    </source>
</evidence>
<organism evidence="1 2">
    <name type="scientific">Buddleja alternifolia</name>
    <dbReference type="NCBI Taxonomy" id="168488"/>
    <lineage>
        <taxon>Eukaryota</taxon>
        <taxon>Viridiplantae</taxon>
        <taxon>Streptophyta</taxon>
        <taxon>Embryophyta</taxon>
        <taxon>Tracheophyta</taxon>
        <taxon>Spermatophyta</taxon>
        <taxon>Magnoliopsida</taxon>
        <taxon>eudicotyledons</taxon>
        <taxon>Gunneridae</taxon>
        <taxon>Pentapetalae</taxon>
        <taxon>asterids</taxon>
        <taxon>lamiids</taxon>
        <taxon>Lamiales</taxon>
        <taxon>Scrophulariaceae</taxon>
        <taxon>Buddlejeae</taxon>
        <taxon>Buddleja</taxon>
    </lineage>
</organism>
<protein>
    <recommendedName>
        <fullName evidence="3">3-beta hydroxysteroid dehydrogenase/isomerase domain-containing protein</fullName>
    </recommendedName>
</protein>